<organism evidence="1 2">
    <name type="scientific">Boeremia exigua</name>
    <dbReference type="NCBI Taxonomy" id="749465"/>
    <lineage>
        <taxon>Eukaryota</taxon>
        <taxon>Fungi</taxon>
        <taxon>Dikarya</taxon>
        <taxon>Ascomycota</taxon>
        <taxon>Pezizomycotina</taxon>
        <taxon>Dothideomycetes</taxon>
        <taxon>Pleosporomycetidae</taxon>
        <taxon>Pleosporales</taxon>
        <taxon>Pleosporineae</taxon>
        <taxon>Didymellaceae</taxon>
        <taxon>Boeremia</taxon>
    </lineage>
</organism>
<name>A0ACC2HRK1_9PLEO</name>
<sequence>MSQQEQHGGVQQHESIDKLVQKIGDVVDKTALMALEEEVFAMIAARRGILVVRVWVSYAAWGINKTLDFNTI</sequence>
<comment type="caution">
    <text evidence="1">The sequence shown here is derived from an EMBL/GenBank/DDBJ whole genome shotgun (WGS) entry which is preliminary data.</text>
</comment>
<dbReference type="EMBL" id="JAPHNI010001405">
    <property type="protein sequence ID" value="KAJ8105692.1"/>
    <property type="molecule type" value="Genomic_DNA"/>
</dbReference>
<evidence type="ECO:0000313" key="1">
    <source>
        <dbReference type="EMBL" id="KAJ8105692.1"/>
    </source>
</evidence>
<accession>A0ACC2HRK1</accession>
<proteinExistence type="predicted"/>
<gene>
    <name evidence="1" type="ORF">OPT61_g10027</name>
</gene>
<protein>
    <submittedName>
        <fullName evidence="1">Uncharacterized protein</fullName>
    </submittedName>
</protein>
<dbReference type="Proteomes" id="UP001153331">
    <property type="component" value="Unassembled WGS sequence"/>
</dbReference>
<keyword evidence="2" id="KW-1185">Reference proteome</keyword>
<reference evidence="1" key="1">
    <citation type="submission" date="2022-11" db="EMBL/GenBank/DDBJ databases">
        <title>Genome Sequence of Boeremia exigua.</title>
        <authorList>
            <person name="Buettner E."/>
        </authorList>
    </citation>
    <scope>NUCLEOTIDE SEQUENCE</scope>
    <source>
        <strain evidence="1">CU02</strain>
    </source>
</reference>
<evidence type="ECO:0000313" key="2">
    <source>
        <dbReference type="Proteomes" id="UP001153331"/>
    </source>
</evidence>